<evidence type="ECO:0000313" key="8">
    <source>
        <dbReference type="EMBL" id="VDM75777.1"/>
    </source>
</evidence>
<dbReference type="InterPro" id="IPR010291">
    <property type="entry name" value="Ion_channel_UNC-93"/>
</dbReference>
<feature type="chain" id="PRO_5018334186" description="Major facilitator superfamily (MFS) profile domain-containing protein" evidence="7">
    <location>
        <begin position="25"/>
        <end position="132"/>
    </location>
</feature>
<evidence type="ECO:0000256" key="1">
    <source>
        <dbReference type="ARBA" id="ARBA00004141"/>
    </source>
</evidence>
<dbReference type="SUPFAM" id="SSF103473">
    <property type="entry name" value="MFS general substrate transporter"/>
    <property type="match status" value="1"/>
</dbReference>
<keyword evidence="5 6" id="KW-0472">Membrane</keyword>
<gene>
    <name evidence="8" type="ORF">SVUK_LOCUS10775</name>
</gene>
<keyword evidence="7" id="KW-0732">Signal</keyword>
<dbReference type="InterPro" id="IPR051617">
    <property type="entry name" value="UNC-93-like_regulator"/>
</dbReference>
<reference evidence="8 9" key="1">
    <citation type="submission" date="2018-11" db="EMBL/GenBank/DDBJ databases">
        <authorList>
            <consortium name="Pathogen Informatics"/>
        </authorList>
    </citation>
    <scope>NUCLEOTIDE SEQUENCE [LARGE SCALE GENOMIC DNA]</scope>
</reference>
<sequence>MKACWKELLCIICLSIATTSLMTGYDTQSFIVESVLHSVHMRDTTSMDKHAGYYGQSLSYAFFTVANLFVPWVCYRIGSKWTLFVGSLMFTTYQAGFFMLNSYYYYASQALMGVGFASRYITRPLSTNILSK</sequence>
<dbReference type="PANTHER" id="PTHR23294:SF18">
    <property type="entry name" value="UNC93-LIKE PROTEIN MFSD11"/>
    <property type="match status" value="1"/>
</dbReference>
<dbReference type="Pfam" id="PF05978">
    <property type="entry name" value="UNC-93"/>
    <property type="match status" value="1"/>
</dbReference>
<dbReference type="PANTHER" id="PTHR23294">
    <property type="entry name" value="ET TRANSLATION PRODUCT-RELATED"/>
    <property type="match status" value="1"/>
</dbReference>
<comment type="subcellular location">
    <subcellularLocation>
        <location evidence="1">Membrane</location>
        <topology evidence="1">Multi-pass membrane protein</topology>
    </subcellularLocation>
</comment>
<name>A0A3P7JI03_STRVU</name>
<evidence type="ECO:0000313" key="9">
    <source>
        <dbReference type="Proteomes" id="UP000270094"/>
    </source>
</evidence>
<evidence type="ECO:0000256" key="6">
    <source>
        <dbReference type="SAM" id="Phobius"/>
    </source>
</evidence>
<dbReference type="EMBL" id="UYYB01095825">
    <property type="protein sequence ID" value="VDM75777.1"/>
    <property type="molecule type" value="Genomic_DNA"/>
</dbReference>
<protein>
    <recommendedName>
        <fullName evidence="10">Major facilitator superfamily (MFS) profile domain-containing protein</fullName>
    </recommendedName>
</protein>
<dbReference type="AlphaFoldDB" id="A0A3P7JI03"/>
<evidence type="ECO:0000256" key="7">
    <source>
        <dbReference type="SAM" id="SignalP"/>
    </source>
</evidence>
<keyword evidence="9" id="KW-1185">Reference proteome</keyword>
<dbReference type="Proteomes" id="UP000270094">
    <property type="component" value="Unassembled WGS sequence"/>
</dbReference>
<evidence type="ECO:0000256" key="2">
    <source>
        <dbReference type="ARBA" id="ARBA00009172"/>
    </source>
</evidence>
<dbReference type="InterPro" id="IPR036259">
    <property type="entry name" value="MFS_trans_sf"/>
</dbReference>
<dbReference type="GO" id="GO:0016020">
    <property type="term" value="C:membrane"/>
    <property type="evidence" value="ECO:0007669"/>
    <property type="project" value="UniProtKB-SubCell"/>
</dbReference>
<feature type="signal peptide" evidence="7">
    <location>
        <begin position="1"/>
        <end position="24"/>
    </location>
</feature>
<accession>A0A3P7JI03</accession>
<feature type="transmembrane region" description="Helical" evidence="6">
    <location>
        <begin position="81"/>
        <end position="97"/>
    </location>
</feature>
<evidence type="ECO:0008006" key="10">
    <source>
        <dbReference type="Google" id="ProtNLM"/>
    </source>
</evidence>
<organism evidence="8 9">
    <name type="scientific">Strongylus vulgaris</name>
    <name type="common">Blood worm</name>
    <dbReference type="NCBI Taxonomy" id="40348"/>
    <lineage>
        <taxon>Eukaryota</taxon>
        <taxon>Metazoa</taxon>
        <taxon>Ecdysozoa</taxon>
        <taxon>Nematoda</taxon>
        <taxon>Chromadorea</taxon>
        <taxon>Rhabditida</taxon>
        <taxon>Rhabditina</taxon>
        <taxon>Rhabditomorpha</taxon>
        <taxon>Strongyloidea</taxon>
        <taxon>Strongylidae</taxon>
        <taxon>Strongylus</taxon>
    </lineage>
</organism>
<proteinExistence type="inferred from homology"/>
<dbReference type="OrthoDB" id="196103at2759"/>
<evidence type="ECO:0000256" key="4">
    <source>
        <dbReference type="ARBA" id="ARBA00022989"/>
    </source>
</evidence>
<comment type="similarity">
    <text evidence="2">Belongs to the unc-93 family.</text>
</comment>
<evidence type="ECO:0000256" key="3">
    <source>
        <dbReference type="ARBA" id="ARBA00022692"/>
    </source>
</evidence>
<dbReference type="Gene3D" id="1.20.1250.20">
    <property type="entry name" value="MFS general substrate transporter like domains"/>
    <property type="match status" value="1"/>
</dbReference>
<keyword evidence="4 6" id="KW-1133">Transmembrane helix</keyword>
<feature type="transmembrane region" description="Helical" evidence="6">
    <location>
        <begin position="53"/>
        <end position="74"/>
    </location>
</feature>
<keyword evidence="3 6" id="KW-0812">Transmembrane</keyword>
<evidence type="ECO:0000256" key="5">
    <source>
        <dbReference type="ARBA" id="ARBA00023136"/>
    </source>
</evidence>